<protein>
    <submittedName>
        <fullName evidence="1">Uncharacterized protein</fullName>
    </submittedName>
</protein>
<gene>
    <name evidence="1" type="ORF">VR7878_03964</name>
</gene>
<dbReference type="STRING" id="1123498.VR7878_03964"/>
<evidence type="ECO:0000313" key="1">
    <source>
        <dbReference type="EMBL" id="SJN60060.1"/>
    </source>
</evidence>
<name>A0A1R4LU01_VIBR1</name>
<dbReference type="RefSeq" id="WP_077337771.1">
    <property type="nucleotide sequence ID" value="NZ_FULE01000084.1"/>
</dbReference>
<evidence type="ECO:0000313" key="2">
    <source>
        <dbReference type="Proteomes" id="UP000188276"/>
    </source>
</evidence>
<proteinExistence type="predicted"/>
<dbReference type="Proteomes" id="UP000188276">
    <property type="component" value="Unassembled WGS sequence"/>
</dbReference>
<accession>A0A1R4LU01</accession>
<dbReference type="EMBL" id="FULE01000084">
    <property type="protein sequence ID" value="SJN60060.1"/>
    <property type="molecule type" value="Genomic_DNA"/>
</dbReference>
<keyword evidence="2" id="KW-1185">Reference proteome</keyword>
<organism evidence="1 2">
    <name type="scientific">Vibrio ruber (strain DSM 16370 / JCM 11486 / BCRC 17186 / CECT 7878 / LMG 23124 / VR1)</name>
    <dbReference type="NCBI Taxonomy" id="1123498"/>
    <lineage>
        <taxon>Bacteria</taxon>
        <taxon>Pseudomonadati</taxon>
        <taxon>Pseudomonadota</taxon>
        <taxon>Gammaproteobacteria</taxon>
        <taxon>Vibrionales</taxon>
        <taxon>Vibrionaceae</taxon>
        <taxon>Vibrio</taxon>
    </lineage>
</organism>
<dbReference type="AlphaFoldDB" id="A0A1R4LU01"/>
<sequence length="115" mass="13226">MKVSLSEFCLIKIANQIDASVSVLEQAKELPEHTFYSYVRFAHFQMMLITIDFSISLLEISDEQNTVTTALKRFFEQGQNYLSYAAVTGKIEFENLMIDVHEYALKHAPVYGDIH</sequence>
<reference evidence="2" key="1">
    <citation type="submission" date="2017-02" db="EMBL/GenBank/DDBJ databases">
        <authorList>
            <person name="Rodrigo-Torres L."/>
            <person name="Arahal R.D."/>
            <person name="Lucena T."/>
        </authorList>
    </citation>
    <scope>NUCLEOTIDE SEQUENCE [LARGE SCALE GENOMIC DNA]</scope>
    <source>
        <strain evidence="2">CECT 7878</strain>
    </source>
</reference>